<organism evidence="2 3">
    <name type="scientific">Hanseniaspora valbyensis NRRL Y-1626</name>
    <dbReference type="NCBI Taxonomy" id="766949"/>
    <lineage>
        <taxon>Eukaryota</taxon>
        <taxon>Fungi</taxon>
        <taxon>Dikarya</taxon>
        <taxon>Ascomycota</taxon>
        <taxon>Saccharomycotina</taxon>
        <taxon>Saccharomycetes</taxon>
        <taxon>Saccharomycodales</taxon>
        <taxon>Saccharomycodaceae</taxon>
        <taxon>Hanseniaspora</taxon>
    </lineage>
</organism>
<dbReference type="OrthoDB" id="2159786at2759"/>
<feature type="region of interest" description="Disordered" evidence="1">
    <location>
        <begin position="450"/>
        <end position="471"/>
    </location>
</feature>
<comment type="caution">
    <text evidence="2">The sequence shown here is derived from an EMBL/GenBank/DDBJ whole genome shotgun (WGS) entry which is preliminary data.</text>
</comment>
<proteinExistence type="predicted"/>
<evidence type="ECO:0000313" key="2">
    <source>
        <dbReference type="EMBL" id="OBA27298.1"/>
    </source>
</evidence>
<dbReference type="GO" id="GO:0001164">
    <property type="term" value="F:RNA polymerase I core promoter sequence-specific DNA binding"/>
    <property type="evidence" value="ECO:0007669"/>
    <property type="project" value="InterPro"/>
</dbReference>
<dbReference type="Proteomes" id="UP000092321">
    <property type="component" value="Unassembled WGS sequence"/>
</dbReference>
<dbReference type="InterPro" id="IPR007224">
    <property type="entry name" value="TIF_Rrn11"/>
</dbReference>
<keyword evidence="3" id="KW-1185">Reference proteome</keyword>
<feature type="compositionally biased region" description="Low complexity" evidence="1">
    <location>
        <begin position="453"/>
        <end position="471"/>
    </location>
</feature>
<name>A0A1B7TF13_9ASCO</name>
<dbReference type="Pfam" id="PF04090">
    <property type="entry name" value="Rrn11"/>
    <property type="match status" value="1"/>
</dbReference>
<accession>A0A1B7TF13</accession>
<sequence>MGIYELPVVTNNKQKRLNESLQYKKYYIYKHLNANDEKKAHHYNVRKRTELRQFKKPLKSFKKKYIHHFDRPQNSYEEWYPKQIIEEHNIEENNINQREQTNENEEVINNAPKKNETIDLTFHKFNIWNHYSYVKELKKKNKSILLATTRKQHLEAYDKTFFKKTKKHYKTKHFLTDYSETGIIENNYKLLNISNVMQIWHMSISHKNWKRAYKCMSIIIRIENIEIRQIYSLIIVTLQNYRSGEDIKVYDSEKDSLLNFLKWVTFKNSPLVRVNLNRTQTDKFAFFNRIKTFNSIPHVIYFYFYYNILMHYKKFMETFSKKDLLKFKQFLNSLEEMMLIPPFQDDFIFNYFLGLSYMILVDCNGILLETHGARNEEDILREANLNLNKSVKIFKQLGISTETNDSINSFNDYRNKKDNHNNKYTGKYYFNKTFILEQLSFLKHKIFGRGSDSESNTSTTSSENETSEIYNNSLNAMEDDDELMRQESLMFENLNDINSQQKSDGHQYWMD</sequence>
<gene>
    <name evidence="2" type="ORF">HANVADRAFT_118745</name>
</gene>
<evidence type="ECO:0000256" key="1">
    <source>
        <dbReference type="SAM" id="MobiDB-lite"/>
    </source>
</evidence>
<dbReference type="GO" id="GO:0001181">
    <property type="term" value="F:RNA polymerase I general transcription initiation factor activity"/>
    <property type="evidence" value="ECO:0007669"/>
    <property type="project" value="InterPro"/>
</dbReference>
<dbReference type="EMBL" id="LXPE01000009">
    <property type="protein sequence ID" value="OBA27298.1"/>
    <property type="molecule type" value="Genomic_DNA"/>
</dbReference>
<dbReference type="AlphaFoldDB" id="A0A1B7TF13"/>
<reference evidence="3" key="1">
    <citation type="journal article" date="2016" name="Proc. Natl. Acad. Sci. U.S.A.">
        <title>Comparative genomics of biotechnologically important yeasts.</title>
        <authorList>
            <person name="Riley R."/>
            <person name="Haridas S."/>
            <person name="Wolfe K.H."/>
            <person name="Lopes M.R."/>
            <person name="Hittinger C.T."/>
            <person name="Goeker M."/>
            <person name="Salamov A.A."/>
            <person name="Wisecaver J.H."/>
            <person name="Long T.M."/>
            <person name="Calvey C.H."/>
            <person name="Aerts A.L."/>
            <person name="Barry K.W."/>
            <person name="Choi C."/>
            <person name="Clum A."/>
            <person name="Coughlan A.Y."/>
            <person name="Deshpande S."/>
            <person name="Douglass A.P."/>
            <person name="Hanson S.J."/>
            <person name="Klenk H.-P."/>
            <person name="LaButti K.M."/>
            <person name="Lapidus A."/>
            <person name="Lindquist E.A."/>
            <person name="Lipzen A.M."/>
            <person name="Meier-Kolthoff J.P."/>
            <person name="Ohm R.A."/>
            <person name="Otillar R.P."/>
            <person name="Pangilinan J.L."/>
            <person name="Peng Y."/>
            <person name="Rokas A."/>
            <person name="Rosa C.A."/>
            <person name="Scheuner C."/>
            <person name="Sibirny A.A."/>
            <person name="Slot J.C."/>
            <person name="Stielow J.B."/>
            <person name="Sun H."/>
            <person name="Kurtzman C.P."/>
            <person name="Blackwell M."/>
            <person name="Grigoriev I.V."/>
            <person name="Jeffries T.W."/>
        </authorList>
    </citation>
    <scope>NUCLEOTIDE SEQUENCE [LARGE SCALE GENOMIC DNA]</scope>
    <source>
        <strain evidence="3">NRRL Y-1626</strain>
    </source>
</reference>
<protein>
    <submittedName>
        <fullName evidence="2">Uncharacterized protein</fullName>
    </submittedName>
</protein>
<evidence type="ECO:0000313" key="3">
    <source>
        <dbReference type="Proteomes" id="UP000092321"/>
    </source>
</evidence>